<evidence type="ECO:0000256" key="6">
    <source>
        <dbReference type="RuleBase" id="RU362042"/>
    </source>
</evidence>
<evidence type="ECO:0000313" key="8">
    <source>
        <dbReference type="EMBL" id="HGW29544.1"/>
    </source>
</evidence>
<dbReference type="GO" id="GO:0004252">
    <property type="term" value="F:serine-type endopeptidase activity"/>
    <property type="evidence" value="ECO:0007669"/>
    <property type="project" value="InterPro"/>
</dbReference>
<feature type="active site" evidence="5">
    <location>
        <position position="43"/>
    </location>
</feature>
<sequence length="185" mass="20693">MPSTSEFGKNFILEIVESFLSSLAVLLVLYAFLAFPEIVSGASMEPYIHDGERILVERISKHFSGYKRGDVVVFHPPDNDKIDYVKRVIGVPGDIVKIADCKVYVVRDSSRFVLEEPYVYAETCTQGGPGFNDGKAQKIEEGQLLVLGDNRSKSADSRLFGPITEDRVVGKAVFRFWPFSKFGFL</sequence>
<dbReference type="Gene3D" id="2.10.109.10">
    <property type="entry name" value="Umud Fragment, subunit A"/>
    <property type="match status" value="1"/>
</dbReference>
<keyword evidence="6" id="KW-0472">Membrane</keyword>
<evidence type="ECO:0000256" key="5">
    <source>
        <dbReference type="PIRSR" id="PIRSR600223-1"/>
    </source>
</evidence>
<dbReference type="Pfam" id="PF10502">
    <property type="entry name" value="Peptidase_S26"/>
    <property type="match status" value="1"/>
</dbReference>
<dbReference type="PROSITE" id="PS00761">
    <property type="entry name" value="SPASE_I_3"/>
    <property type="match status" value="1"/>
</dbReference>
<dbReference type="GO" id="GO:0016020">
    <property type="term" value="C:membrane"/>
    <property type="evidence" value="ECO:0007669"/>
    <property type="project" value="UniProtKB-SubCell"/>
</dbReference>
<dbReference type="GO" id="GO:0009003">
    <property type="term" value="F:signal peptidase activity"/>
    <property type="evidence" value="ECO:0007669"/>
    <property type="project" value="UniProtKB-EC"/>
</dbReference>
<dbReference type="GO" id="GO:0006465">
    <property type="term" value="P:signal peptide processing"/>
    <property type="evidence" value="ECO:0007669"/>
    <property type="project" value="InterPro"/>
</dbReference>
<keyword evidence="4 6" id="KW-0378">Hydrolase</keyword>
<dbReference type="PRINTS" id="PR00727">
    <property type="entry name" value="LEADERPTASE"/>
</dbReference>
<comment type="caution">
    <text evidence="8">The sequence shown here is derived from an EMBL/GenBank/DDBJ whole genome shotgun (WGS) entry which is preliminary data.</text>
</comment>
<dbReference type="PANTHER" id="PTHR43390:SF1">
    <property type="entry name" value="CHLOROPLAST PROCESSING PEPTIDASE"/>
    <property type="match status" value="1"/>
</dbReference>
<gene>
    <name evidence="8" type="primary">lepB</name>
    <name evidence="8" type="ORF">ENR63_01310</name>
</gene>
<dbReference type="SUPFAM" id="SSF51306">
    <property type="entry name" value="LexA/Signal peptidase"/>
    <property type="match status" value="1"/>
</dbReference>
<organism evidence="8">
    <name type="scientific">candidate division WWE3 bacterium</name>
    <dbReference type="NCBI Taxonomy" id="2053526"/>
    <lineage>
        <taxon>Bacteria</taxon>
        <taxon>Katanobacteria</taxon>
    </lineage>
</organism>
<name>A0A7C4TL85_UNCKA</name>
<comment type="catalytic activity">
    <reaction evidence="1 6">
        <text>Cleavage of hydrophobic, N-terminal signal or leader sequences from secreted and periplasmic proteins.</text>
        <dbReference type="EC" id="3.4.21.89"/>
    </reaction>
</comment>
<comment type="subcellular location">
    <subcellularLocation>
        <location evidence="6">Membrane</location>
        <topology evidence="6">Single-pass type II membrane protein</topology>
    </subcellularLocation>
</comment>
<feature type="domain" description="Peptidase S26" evidence="7">
    <location>
        <begin position="13"/>
        <end position="177"/>
    </location>
</feature>
<dbReference type="InterPro" id="IPR019533">
    <property type="entry name" value="Peptidase_S26"/>
</dbReference>
<dbReference type="AlphaFoldDB" id="A0A7C4TL85"/>
<dbReference type="EMBL" id="DSRT01000069">
    <property type="protein sequence ID" value="HGW29544.1"/>
    <property type="molecule type" value="Genomic_DNA"/>
</dbReference>
<dbReference type="InterPro" id="IPR036286">
    <property type="entry name" value="LexA/Signal_pep-like_sf"/>
</dbReference>
<keyword evidence="6" id="KW-0812">Transmembrane</keyword>
<feature type="active site" evidence="5">
    <location>
        <position position="86"/>
    </location>
</feature>
<dbReference type="InterPro" id="IPR019757">
    <property type="entry name" value="Pept_S26A_signal_pept_1_Lys-AS"/>
</dbReference>
<protein>
    <recommendedName>
        <fullName evidence="3 6">Signal peptidase I</fullName>
        <ecNumber evidence="3 6">3.4.21.89</ecNumber>
    </recommendedName>
</protein>
<evidence type="ECO:0000256" key="3">
    <source>
        <dbReference type="ARBA" id="ARBA00013208"/>
    </source>
</evidence>
<dbReference type="InterPro" id="IPR019758">
    <property type="entry name" value="Pept_S26A_signal_pept_1_CS"/>
</dbReference>
<reference evidence="8" key="1">
    <citation type="journal article" date="2020" name="mSystems">
        <title>Genome- and Community-Level Interaction Insights into Carbon Utilization and Element Cycling Functions of Hydrothermarchaeota in Hydrothermal Sediment.</title>
        <authorList>
            <person name="Zhou Z."/>
            <person name="Liu Y."/>
            <person name="Xu W."/>
            <person name="Pan J."/>
            <person name="Luo Z.H."/>
            <person name="Li M."/>
        </authorList>
    </citation>
    <scope>NUCLEOTIDE SEQUENCE [LARGE SCALE GENOMIC DNA]</scope>
    <source>
        <strain evidence="8">SpSt-417</strain>
    </source>
</reference>
<proteinExistence type="inferred from homology"/>
<comment type="similarity">
    <text evidence="2 6">Belongs to the peptidase S26 family.</text>
</comment>
<evidence type="ECO:0000256" key="2">
    <source>
        <dbReference type="ARBA" id="ARBA00009370"/>
    </source>
</evidence>
<dbReference type="CDD" id="cd06530">
    <property type="entry name" value="S26_SPase_I"/>
    <property type="match status" value="1"/>
</dbReference>
<evidence type="ECO:0000256" key="4">
    <source>
        <dbReference type="ARBA" id="ARBA00022801"/>
    </source>
</evidence>
<evidence type="ECO:0000256" key="1">
    <source>
        <dbReference type="ARBA" id="ARBA00000677"/>
    </source>
</evidence>
<dbReference type="PROSITE" id="PS00760">
    <property type="entry name" value="SPASE_I_2"/>
    <property type="match status" value="1"/>
</dbReference>
<feature type="transmembrane region" description="Helical" evidence="6">
    <location>
        <begin position="12"/>
        <end position="35"/>
    </location>
</feature>
<dbReference type="EC" id="3.4.21.89" evidence="3 6"/>
<dbReference type="PANTHER" id="PTHR43390">
    <property type="entry name" value="SIGNAL PEPTIDASE I"/>
    <property type="match status" value="1"/>
</dbReference>
<keyword evidence="6" id="KW-0645">Protease</keyword>
<accession>A0A7C4TL85</accession>
<dbReference type="NCBIfam" id="TIGR02227">
    <property type="entry name" value="sigpep_I_bact"/>
    <property type="match status" value="1"/>
</dbReference>
<dbReference type="InterPro" id="IPR000223">
    <property type="entry name" value="Pept_S26A_signal_pept_1"/>
</dbReference>
<keyword evidence="6" id="KW-1133">Transmembrane helix</keyword>
<evidence type="ECO:0000259" key="7">
    <source>
        <dbReference type="Pfam" id="PF10502"/>
    </source>
</evidence>